<organism evidence="14">
    <name type="scientific">Riboviria sp</name>
    <dbReference type="NCBI Taxonomy" id="2585031"/>
    <lineage>
        <taxon>Viruses</taxon>
        <taxon>Riboviria</taxon>
    </lineage>
</organism>
<dbReference type="Pfam" id="PF00910">
    <property type="entry name" value="RNA_helicase"/>
    <property type="match status" value="1"/>
</dbReference>
<keyword evidence="10" id="KW-0693">Viral RNA replication</keyword>
<dbReference type="SUPFAM" id="SSF56672">
    <property type="entry name" value="DNA/RNA polymerases"/>
    <property type="match status" value="1"/>
</dbReference>
<keyword evidence="8" id="KW-0067">ATP-binding</keyword>
<keyword evidence="4" id="KW-0548">Nucleotidyltransferase</keyword>
<dbReference type="GO" id="GO:0003724">
    <property type="term" value="F:RNA helicase activity"/>
    <property type="evidence" value="ECO:0007669"/>
    <property type="project" value="InterPro"/>
</dbReference>
<sequence>MSIRVNNTSGMVSLFFNNPDTHVHGPAIVNAMRQIVDAATQFGIIARATRRILLYTGPAYEPDVVDPNTAFIGLDMIANSTLHTIHQAATEDHILAHAIPARFKTAEEISEHFVSLTLHPWLPGETMLVNSIIDAMLFKRTGNDDKQKMQNIVDFSSTATGIVMAVDTLSNERAKYLLHLLSILVQFPSEKFSNADPDVCCFLTSYVESLDKPTSEASDMWDALKQVFDMAVAGFSNQTGSNVLLATSFLSFGLALYNLIRCAIHKPILPDMIATNALIAAGAIFSFYQAAVHSIDRHLFGWLRNGLLAVFNVTDHKTEVVSPPDTPPRPPPPLSGGIATPRQRPQFAFKQPSGPTTSAEFNPRRRSSCSSIPSNPPDTLIAPGVWMHTDGTITNDETSDDDPTTSKVPAIMIKVVSVLGVGICTACGMKAPANLLKDVGATLRAADTTVEAVNEFLADVFGVDVSGNKAEAILLQNLELQAEGFLKKTNGEWAQPNLIHEIESWIKLANEQIRKPHLKDKPSATRITTHVVDISRRLTEIIHTRAAAKPRPVPECVWIWGPPGVGKTEFVHNVLIPRLAAAFECSPSTYNLNSGKYSLPMLNERFAVFDEAGAAKENKHDCLSSLNNLLSSGACVLPGAGVEDKHQTASFNVVIFMSNLPPTKCNFGLLADAKDALITRMSVWYVEDPQYRPLIARHLQPHRQPDFSHLAWKKAIPTGPPTTSENLITSIIQGVVHKTERFEANDKPILSPVKVKADKANIPKDFTLPTPFDVPTSSTPFTISLCGLPGTRKTTVWIPEIKGMFAALGYTSFHLNKKWWATPTKPSTIPTLWIIDDQTNLTDGPDAQMLLQLINQIRVTDVILFCSNYGPPPGMARRVVNKILPSQKSYKDVDLDHTPGLIRRLGWDKPRAEALCFVATATNCTDFHTGSNMTAERVIGSYISYKNCISYVRLVDKVPTLIPFTRDQADVWINCADYPVIKGIADLRKLGKISARVLPIIVKNLNAFIKDPCWFKTLKNLLMNGGLNSIPYAKIYVRVPGKSFVFCDNTFFVEEKTNDYMVDFDFKKNQAFIQSDAYPDHRMYITRQAYMDFQLAGHPGSPDPDQIAMFMALTKEFQSGSHLWETISGSPHYQFTQQELALYAARIQKNKMRMFFDFIKEYWQVSMAVAATAVAIPLVWRYCLKSQPTVQVMPSTPACEFCSKGHICPLIARTDQMIYNDLVEVSTAGKKHRLSRAAHQLKDPKKFMMGGKMFVVSSADNDFSDDHMLERAYHDFHRRIQAGQVVDKGTHYTVEWDTGSARLPKSGGTWEIDIHFPEEPTKGTLDILNNHIVQAVTQKMETCTITLLSQKLAVTSAHCVEKLGDTITAYFPTGTLVYMATHIDRLHELAVLSLTERGSSVPPPVRDITNLLVSRNDIPSRGNCTIVTPREKGYSTFTGPYTIQVVPVPALHSHTLRQWKEFAGLASWGTAYQPVHGGDSGSPVLLITNSGVKIIGIQAAVREQTHQFLFAVLSTESLQPPMVEEETKIVEEPTRGPVLTSPLLDSADIHVHLHPEFAEKVKPAKAYPMYLDGHAWPMGTVPNHLPMDTSNNRHPIGNEMLEGVFGNLKQPALPLLETELHHADKIPPDSHGLKAATNIKMLRFCKTHVVPPDVSALTMEAAEVLSDYYKQKLGIESLSPISLHDAVNGTTPDHKLELTASTGAAFQVLCPGNPVKANLFQGEPGELRFNEDVSGKFISALVDDQWETADRGIITVLPASASFKSELLPPEKAWRKRIVHVVDPATVINQKRVLQPILHALTSEGPASDFQLTMNPAVDFDAVGRKLQRVNPDGILSMDFKDFDLSVPGELLLAAGVFCSNFYDRRAKRLRKKVITLVSAVAVTPMLVGKTLYGKDKGLLSGIYGTSLLDSIMIKIQLYVIVSQALGATGLIPVEDFFQWIASVGCGDDTTLAIRHDKVALLSFQQLAELWLEFYGMTVTTSNKIVGNTMPVGDIQSASFCSREWRILDEHPSVLVSKLKPEAMSAVCCWTAHTSIEGTYTQLLALRPEFLGWGRECFLKFEAALRDFASTNNMDYTPITWKTLSDGAWKAIVASSMPVNIRIIPRIQPPVPKERRSPSELFLQNLQLYTPTTEALEMNLDKQSRNMQAKKLRKALEVSASYTAFVDSSTAKTTTLTVVPNEISQVRIYRTDKSFPWVAPEAPSFLVLLAKPSEHAILTDVPDPGPYSKSRRWAFQYNCYRISKCFRTVLNEADSKVAWTAFKASFMDIATSGHAPPPKQQTAAVGTPGTPGIGPISIQPTISADGTSTVPLGVPINRAAPPVIVAAPGIDGRNADQTGYFRDLVSYLYQPYIVQNLSVTTSTQQGTVIDSWDFNPWDPTLVGPMVYQYAKMHDAFVGGLVIQFSVTNLSMVAGRIGFFYVPGIHVSTTQPTIQNLSRFTGYVHDIGDPASSGSDYSIVITPSTNSDFVVMRDSLTTKTYGRLYMIAYTDIQSGFGATLSIPIQQFAYLAPSAAFSNPVDAIVQDSLVPFLDPANATLAIDGDHDYILTTVNNAEDMVLYNAASELYTTPGQEGVNTPHVRTSSGTAKPYTAMLGDAKNVPVLLNKAISGPVVTGDYWEPTLPKVTKPTGNDSIVIQGYTLTQKGDIGSYASTGQIWGIGGPLVSKRYTQMYYQWYNTPYGTYNTSADIYVCEGVDATISGSLPAIGATVSGTSNLVTYTKSGNLTATKGGTTSRTGIPSGYKKLELVLKTQDLPAVTPGVTGHTVLCDGTSMDTRVAEKAFFAANPGVRSIITTLVSATTTINIVRNLRGWWVNAPTIDLYANFAATPVWTQRHELHPIEFPSVPTVPAAGWVSRYTTTTSTAAMAGLMVGGGMLSGIGQGLSSYANQQWQQQMLNQNQDFQSSMANFNTTYDANKTAFAGQQERYNTIFGAGVSDEMNQRNLAITAAQAHAQNDFQKSMYLMKTGIQAFNTVSGTRASTLGQTVKTTPVKPAAPWGGGEPGPEWSNGTMPLAGATTSSSNSEGYISFPGLPEPPTDPRQEMGEGTNSTYDFDVTKDWDAINKLLNQGDLEIIKKEREKEANAVPKPIVVPPAPSASANKPRRDFFTHNAGWA</sequence>
<keyword evidence="3" id="KW-0808">Transferase</keyword>
<keyword evidence="2" id="KW-0645">Protease</keyword>
<dbReference type="PROSITE" id="PS51218">
    <property type="entry name" value="SF3_HELICASE_2"/>
    <property type="match status" value="1"/>
</dbReference>
<dbReference type="InterPro" id="IPR014759">
    <property type="entry name" value="Helicase_SF3_ssRNA_vir"/>
</dbReference>
<feature type="region of interest" description="Disordered" evidence="11">
    <location>
        <begin position="3085"/>
        <end position="3114"/>
    </location>
</feature>
<evidence type="ECO:0000256" key="2">
    <source>
        <dbReference type="ARBA" id="ARBA00022670"/>
    </source>
</evidence>
<dbReference type="GO" id="GO:0008234">
    <property type="term" value="F:cysteine-type peptidase activity"/>
    <property type="evidence" value="ECO:0007669"/>
    <property type="project" value="UniProtKB-KW"/>
</dbReference>
<proteinExistence type="predicted"/>
<keyword evidence="12" id="KW-0812">Transmembrane</keyword>
<comment type="subcellular location">
    <subcellularLocation>
        <location evidence="1">Virion</location>
    </subcellularLocation>
</comment>
<evidence type="ECO:0000259" key="13">
    <source>
        <dbReference type="PROSITE" id="PS51218"/>
    </source>
</evidence>
<keyword evidence="6" id="KW-0378">Hydrolase</keyword>
<dbReference type="InterPro" id="IPR000605">
    <property type="entry name" value="Helicase_SF3_ssDNA/RNA_vir"/>
</dbReference>
<evidence type="ECO:0000313" key="14">
    <source>
        <dbReference type="EMBL" id="QJI53501.1"/>
    </source>
</evidence>
<name>A0A6M3YP15_9VIRU</name>
<dbReference type="InterPro" id="IPR043502">
    <property type="entry name" value="DNA/RNA_pol_sf"/>
</dbReference>
<evidence type="ECO:0000256" key="7">
    <source>
        <dbReference type="ARBA" id="ARBA00022807"/>
    </source>
</evidence>
<dbReference type="GO" id="GO:0044423">
    <property type="term" value="C:virion component"/>
    <property type="evidence" value="ECO:0007669"/>
    <property type="project" value="UniProtKB-KW"/>
</dbReference>
<dbReference type="GO" id="GO:0005524">
    <property type="term" value="F:ATP binding"/>
    <property type="evidence" value="ECO:0007669"/>
    <property type="project" value="UniProtKB-KW"/>
</dbReference>
<feature type="domain" description="SF3 helicase" evidence="13">
    <location>
        <begin position="535"/>
        <end position="701"/>
    </location>
</feature>
<evidence type="ECO:0000256" key="10">
    <source>
        <dbReference type="ARBA" id="ARBA00022953"/>
    </source>
</evidence>
<evidence type="ECO:0000256" key="11">
    <source>
        <dbReference type="SAM" id="MobiDB-lite"/>
    </source>
</evidence>
<dbReference type="Gene3D" id="2.60.120.20">
    <property type="match status" value="1"/>
</dbReference>
<dbReference type="GO" id="GO:0003723">
    <property type="term" value="F:RNA binding"/>
    <property type="evidence" value="ECO:0007669"/>
    <property type="project" value="InterPro"/>
</dbReference>
<feature type="transmembrane region" description="Helical" evidence="12">
    <location>
        <begin position="243"/>
        <end position="260"/>
    </location>
</feature>
<dbReference type="GO" id="GO:0006508">
    <property type="term" value="P:proteolysis"/>
    <property type="evidence" value="ECO:0007669"/>
    <property type="project" value="UniProtKB-KW"/>
</dbReference>
<dbReference type="EMBL" id="MN933887">
    <property type="protein sequence ID" value="QJI53501.1"/>
    <property type="molecule type" value="Genomic_RNA"/>
</dbReference>
<dbReference type="SUPFAM" id="SSF88633">
    <property type="entry name" value="Positive stranded ssRNA viruses"/>
    <property type="match status" value="1"/>
</dbReference>
<feature type="region of interest" description="Disordered" evidence="11">
    <location>
        <begin position="318"/>
        <end position="381"/>
    </location>
</feature>
<dbReference type="InterPro" id="IPR009003">
    <property type="entry name" value="Peptidase_S1_PA"/>
</dbReference>
<dbReference type="InterPro" id="IPR029053">
    <property type="entry name" value="Viral_coat"/>
</dbReference>
<keyword evidence="12" id="KW-0472">Membrane</keyword>
<evidence type="ECO:0000256" key="5">
    <source>
        <dbReference type="ARBA" id="ARBA00022741"/>
    </source>
</evidence>
<dbReference type="Gene3D" id="3.30.70.270">
    <property type="match status" value="1"/>
</dbReference>
<evidence type="ECO:0000256" key="4">
    <source>
        <dbReference type="ARBA" id="ARBA00022695"/>
    </source>
</evidence>
<protein>
    <recommendedName>
        <fullName evidence="13">SF3 helicase domain-containing protein</fullName>
    </recommendedName>
</protein>
<keyword evidence="9" id="KW-0946">Virion</keyword>
<evidence type="ECO:0000256" key="9">
    <source>
        <dbReference type="ARBA" id="ARBA00022844"/>
    </source>
</evidence>
<dbReference type="GO" id="GO:0003968">
    <property type="term" value="F:RNA-directed RNA polymerase activity"/>
    <property type="evidence" value="ECO:0007669"/>
    <property type="project" value="InterPro"/>
</dbReference>
<keyword evidence="7" id="KW-0788">Thiol protease</keyword>
<dbReference type="InterPro" id="IPR001205">
    <property type="entry name" value="RNA-dir_pol_C"/>
</dbReference>
<reference evidence="14" key="1">
    <citation type="submission" date="2020-01" db="EMBL/GenBank/DDBJ databases">
        <title>Viral genomes from wild and zoo birds in China.</title>
        <authorList>
            <person name="Zhao M."/>
            <person name="Shan L.T."/>
            <person name="Yang X.S."/>
            <person name="Zhang W."/>
        </authorList>
    </citation>
    <scope>NUCLEOTIDE SEQUENCE</scope>
    <source>
        <strain evidence="14">Thr095shi2</strain>
    </source>
</reference>
<feature type="compositionally biased region" description="Pro residues" evidence="11">
    <location>
        <begin position="324"/>
        <end position="334"/>
    </location>
</feature>
<dbReference type="SUPFAM" id="SSF50494">
    <property type="entry name" value="Trypsin-like serine proteases"/>
    <property type="match status" value="1"/>
</dbReference>
<evidence type="ECO:0000256" key="12">
    <source>
        <dbReference type="SAM" id="Phobius"/>
    </source>
</evidence>
<evidence type="ECO:0000256" key="3">
    <source>
        <dbReference type="ARBA" id="ARBA00022679"/>
    </source>
</evidence>
<keyword evidence="12" id="KW-1133">Transmembrane helix</keyword>
<dbReference type="Pfam" id="PF00680">
    <property type="entry name" value="RdRP_1"/>
    <property type="match status" value="1"/>
</dbReference>
<keyword evidence="5" id="KW-0547">Nucleotide-binding</keyword>
<dbReference type="GO" id="GO:0006351">
    <property type="term" value="P:DNA-templated transcription"/>
    <property type="evidence" value="ECO:0007669"/>
    <property type="project" value="InterPro"/>
</dbReference>
<evidence type="ECO:0000256" key="1">
    <source>
        <dbReference type="ARBA" id="ARBA00004328"/>
    </source>
</evidence>
<feature type="transmembrane region" description="Helical" evidence="12">
    <location>
        <begin position="272"/>
        <end position="291"/>
    </location>
</feature>
<accession>A0A6M3YP15</accession>
<evidence type="ECO:0000256" key="6">
    <source>
        <dbReference type="ARBA" id="ARBA00022801"/>
    </source>
</evidence>
<dbReference type="InterPro" id="IPR027417">
    <property type="entry name" value="P-loop_NTPase"/>
</dbReference>
<dbReference type="SUPFAM" id="SSF52540">
    <property type="entry name" value="P-loop containing nucleoside triphosphate hydrolases"/>
    <property type="match status" value="1"/>
</dbReference>
<dbReference type="InterPro" id="IPR043128">
    <property type="entry name" value="Rev_trsase/Diguanyl_cyclase"/>
</dbReference>
<evidence type="ECO:0000256" key="8">
    <source>
        <dbReference type="ARBA" id="ARBA00022840"/>
    </source>
</evidence>